<evidence type="ECO:0000256" key="1">
    <source>
        <dbReference type="SAM" id="MobiDB-lite"/>
    </source>
</evidence>
<dbReference type="Proteomes" id="UP001172142">
    <property type="component" value="Unassembled WGS sequence"/>
</dbReference>
<organism evidence="2 3">
    <name type="scientific">Planococcus shenhongbingii</name>
    <dbReference type="NCBI Taxonomy" id="3058398"/>
    <lineage>
        <taxon>Bacteria</taxon>
        <taxon>Bacillati</taxon>
        <taxon>Bacillota</taxon>
        <taxon>Bacilli</taxon>
        <taxon>Bacillales</taxon>
        <taxon>Caryophanaceae</taxon>
        <taxon>Planococcus</taxon>
    </lineage>
</organism>
<protein>
    <submittedName>
        <fullName evidence="2">Uncharacterized protein</fullName>
    </submittedName>
</protein>
<reference evidence="2 3" key="1">
    <citation type="submission" date="2023-07" db="EMBL/GenBank/DDBJ databases">
        <title>Novel species in genus Planococcus.</title>
        <authorList>
            <person name="Ning S."/>
        </authorList>
    </citation>
    <scope>NUCLEOTIDE SEQUENCE [LARGE SCALE GENOMIC DNA]</scope>
    <source>
        <strain evidence="2 3">N017</strain>
    </source>
</reference>
<feature type="compositionally biased region" description="Basic and acidic residues" evidence="1">
    <location>
        <begin position="1"/>
        <end position="12"/>
    </location>
</feature>
<dbReference type="RefSeq" id="WP_301854669.1">
    <property type="nucleotide sequence ID" value="NZ_JAUJWU010000001.1"/>
</dbReference>
<evidence type="ECO:0000313" key="2">
    <source>
        <dbReference type="EMBL" id="MDN7244151.1"/>
    </source>
</evidence>
<comment type="caution">
    <text evidence="2">The sequence shown here is derived from an EMBL/GenBank/DDBJ whole genome shotgun (WGS) entry which is preliminary data.</text>
</comment>
<dbReference type="EMBL" id="JAUJWU010000001">
    <property type="protein sequence ID" value="MDN7244151.1"/>
    <property type="molecule type" value="Genomic_DNA"/>
</dbReference>
<gene>
    <name evidence="2" type="ORF">QWY13_01510</name>
</gene>
<sequence length="78" mass="8539">MAYLAIRDKTEATSRGWPPELANKKSGSGRSAPKGIRRIGEAAIFAAQPRLLMTRGVGRCSWTIRKAETAVQLCPLRN</sequence>
<proteinExistence type="predicted"/>
<feature type="region of interest" description="Disordered" evidence="1">
    <location>
        <begin position="1"/>
        <end position="34"/>
    </location>
</feature>
<accession>A0ABT8N8D4</accession>
<keyword evidence="3" id="KW-1185">Reference proteome</keyword>
<name>A0ABT8N8D4_9BACL</name>
<evidence type="ECO:0000313" key="3">
    <source>
        <dbReference type="Proteomes" id="UP001172142"/>
    </source>
</evidence>